<keyword evidence="1" id="KW-0472">Membrane</keyword>
<accession>A0A7J6WSJ1</accession>
<reference evidence="2 3" key="1">
    <citation type="submission" date="2020-06" db="EMBL/GenBank/DDBJ databases">
        <title>Transcriptomic and genomic resources for Thalictrum thalictroides and T. hernandezii: Facilitating candidate gene discovery in an emerging model plant lineage.</title>
        <authorList>
            <person name="Arias T."/>
            <person name="Riano-Pachon D.M."/>
            <person name="Di Stilio V.S."/>
        </authorList>
    </citation>
    <scope>NUCLEOTIDE SEQUENCE [LARGE SCALE GENOMIC DNA]</scope>
    <source>
        <strain evidence="3">cv. WT478/WT964</strain>
        <tissue evidence="2">Leaves</tissue>
    </source>
</reference>
<protein>
    <submittedName>
        <fullName evidence="2">Uncharacterized protein</fullName>
    </submittedName>
</protein>
<evidence type="ECO:0000256" key="1">
    <source>
        <dbReference type="SAM" id="Phobius"/>
    </source>
</evidence>
<dbReference type="Proteomes" id="UP000554482">
    <property type="component" value="Unassembled WGS sequence"/>
</dbReference>
<dbReference type="AlphaFoldDB" id="A0A7J6WSJ1"/>
<proteinExistence type="predicted"/>
<feature type="non-terminal residue" evidence="2">
    <location>
        <position position="1"/>
    </location>
</feature>
<name>A0A7J6WSJ1_THATH</name>
<feature type="transmembrane region" description="Helical" evidence="1">
    <location>
        <begin position="48"/>
        <end position="65"/>
    </location>
</feature>
<comment type="caution">
    <text evidence="2">The sequence shown here is derived from an EMBL/GenBank/DDBJ whole genome shotgun (WGS) entry which is preliminary data.</text>
</comment>
<evidence type="ECO:0000313" key="3">
    <source>
        <dbReference type="Proteomes" id="UP000554482"/>
    </source>
</evidence>
<organism evidence="2 3">
    <name type="scientific">Thalictrum thalictroides</name>
    <name type="common">Rue-anemone</name>
    <name type="synonym">Anemone thalictroides</name>
    <dbReference type="NCBI Taxonomy" id="46969"/>
    <lineage>
        <taxon>Eukaryota</taxon>
        <taxon>Viridiplantae</taxon>
        <taxon>Streptophyta</taxon>
        <taxon>Embryophyta</taxon>
        <taxon>Tracheophyta</taxon>
        <taxon>Spermatophyta</taxon>
        <taxon>Magnoliopsida</taxon>
        <taxon>Ranunculales</taxon>
        <taxon>Ranunculaceae</taxon>
        <taxon>Thalictroideae</taxon>
        <taxon>Thalictrum</taxon>
    </lineage>
</organism>
<keyword evidence="3" id="KW-1185">Reference proteome</keyword>
<keyword evidence="1" id="KW-1133">Transmembrane helix</keyword>
<keyword evidence="1" id="KW-0812">Transmembrane</keyword>
<evidence type="ECO:0000313" key="2">
    <source>
        <dbReference type="EMBL" id="KAF5199983.1"/>
    </source>
</evidence>
<gene>
    <name evidence="2" type="ORF">FRX31_010428</name>
</gene>
<sequence length="68" mass="8049">EGRRVILNLKIVRKGCFNHSGRHCRLTFSHLEEGVGSIKKTRLQSHSFPFFFFLFSFFDSQFYLVTPH</sequence>
<dbReference type="EMBL" id="JABWDY010011211">
    <property type="protein sequence ID" value="KAF5199983.1"/>
    <property type="molecule type" value="Genomic_DNA"/>
</dbReference>